<proteinExistence type="predicted"/>
<organism evidence="1">
    <name type="scientific">Xenopus tropicalis</name>
    <name type="common">Western clawed frog</name>
    <name type="synonym">Silurana tropicalis</name>
    <dbReference type="NCBI Taxonomy" id="8364"/>
    <lineage>
        <taxon>Eukaryota</taxon>
        <taxon>Metazoa</taxon>
        <taxon>Chordata</taxon>
        <taxon>Craniata</taxon>
        <taxon>Vertebrata</taxon>
        <taxon>Euteleostomi</taxon>
        <taxon>Amphibia</taxon>
        <taxon>Batrachia</taxon>
        <taxon>Anura</taxon>
        <taxon>Pipoidea</taxon>
        <taxon>Pipidae</taxon>
        <taxon>Xenopodinae</taxon>
        <taxon>Xenopus</taxon>
        <taxon>Silurana</taxon>
    </lineage>
</organism>
<dbReference type="Ensembl" id="ENSXETT00000077716">
    <property type="protein sequence ID" value="ENSXETP00000064871"/>
    <property type="gene ID" value="ENSXETG00000036144"/>
</dbReference>
<name>A0A6I8PWM3_XENTR</name>
<dbReference type="AlphaFoldDB" id="A0A6I8PWM3"/>
<accession>A0A6I8PWM3</accession>
<sequence length="104" mass="11272">MSSLPTGKGVLPAPGTGVDSHRLADDQAILNQFPDLVGIGNLIGFIWIQPYFFLATAQHAGGEPLLKSEHAAEKPDYSHIRWSTCCGNFWRLVAATRSSVCLHP</sequence>
<reference evidence="1" key="2">
    <citation type="submission" date="2020-05" db="UniProtKB">
        <authorList>
            <consortium name="Ensembl"/>
        </authorList>
    </citation>
    <scope>IDENTIFICATION</scope>
</reference>
<evidence type="ECO:0000313" key="1">
    <source>
        <dbReference type="Ensembl" id="ENSXETP00000064871"/>
    </source>
</evidence>
<dbReference type="InParanoid" id="A0A6I8PWM3"/>
<protein>
    <submittedName>
        <fullName evidence="1">Uncharacterized protein</fullName>
    </submittedName>
</protein>
<dbReference type="Bgee" id="ENSXETG00000036144">
    <property type="expression patterns" value="Expressed in skeletal muscle tissue and 6 other cell types or tissues"/>
</dbReference>
<dbReference type="GeneTree" id="ENSGT01120000272591"/>
<reference evidence="1" key="1">
    <citation type="journal article" date="2010" name="Science">
        <title>The genome of the Western clawed frog Xenopus tropicalis.</title>
        <authorList>
            <person name="Hellsten U."/>
            <person name="Harland R.M."/>
            <person name="Gilchrist M.J."/>
            <person name="Hendrix D."/>
            <person name="Jurka J."/>
            <person name="Kapitonov V."/>
            <person name="Ovcharenko I."/>
            <person name="Putnam N.H."/>
            <person name="Shu S."/>
            <person name="Taher L."/>
            <person name="Blitz I.L."/>
            <person name="Blumberg B."/>
            <person name="Dichmann D.S."/>
            <person name="Dubchak I."/>
            <person name="Amaya E."/>
            <person name="Detter J.C."/>
            <person name="Fletcher R."/>
            <person name="Gerhard D.S."/>
            <person name="Goodstein D."/>
            <person name="Graves T."/>
            <person name="Grigoriev I.V."/>
            <person name="Grimwood J."/>
            <person name="Kawashima T."/>
            <person name="Lindquist E."/>
            <person name="Lucas S.M."/>
            <person name="Mead P.E."/>
            <person name="Mitros T."/>
            <person name="Ogino H."/>
            <person name="Ohta Y."/>
            <person name="Poliakov A.V."/>
            <person name="Pollet N."/>
            <person name="Robert J."/>
            <person name="Salamov A."/>
            <person name="Sater A.K."/>
            <person name="Schmutz J."/>
            <person name="Terry A."/>
            <person name="Vize P.D."/>
            <person name="Warren W.C."/>
            <person name="Wells D."/>
            <person name="Wills A."/>
            <person name="Wilson R.K."/>
            <person name="Zimmerman L.B."/>
            <person name="Zorn A.M."/>
            <person name="Grainger R."/>
            <person name="Grammer T."/>
            <person name="Khokha M.K."/>
            <person name="Richardson P.M."/>
            <person name="Rokhsar D.S."/>
        </authorList>
    </citation>
    <scope>NUCLEOTIDE SEQUENCE [LARGE SCALE GENOMIC DNA]</scope>
    <source>
        <strain evidence="1">Nigerian</strain>
    </source>
</reference>